<feature type="non-terminal residue" evidence="1">
    <location>
        <position position="1"/>
    </location>
</feature>
<comment type="caution">
    <text evidence="1">The sequence shown here is derived from an EMBL/GenBank/DDBJ whole genome shotgun (WGS) entry which is preliminary data.</text>
</comment>
<proteinExistence type="predicted"/>
<accession>A0ACC4B453</accession>
<reference evidence="1 2" key="1">
    <citation type="journal article" date="2024" name="Plant Biotechnol. J.">
        <title>Genome and CRISPR/Cas9 system of a widespread forest tree (Populus alba) in the world.</title>
        <authorList>
            <person name="Liu Y.J."/>
            <person name="Jiang P.F."/>
            <person name="Han X.M."/>
            <person name="Li X.Y."/>
            <person name="Wang H.M."/>
            <person name="Wang Y.J."/>
            <person name="Wang X.X."/>
            <person name="Zeng Q.Y."/>
        </authorList>
    </citation>
    <scope>NUCLEOTIDE SEQUENCE [LARGE SCALE GENOMIC DNA]</scope>
    <source>
        <strain evidence="2">cv. PAL-ZL1</strain>
    </source>
</reference>
<dbReference type="EMBL" id="RCHU02000014">
    <property type="protein sequence ID" value="KAL3573130.1"/>
    <property type="molecule type" value="Genomic_DNA"/>
</dbReference>
<sequence>ISGGGTSNTSRVEKPGVNESESTPSRLKLERSKTEGQRHQNILAEEAAKIYDDKLPDQEKRILLNRMATVKDNGTVEVVVPGDVEPRTLGVESDYACNTVADDEPLDATDQYVPPLQIVILIVGTRGDVQPFIAIGKRLQDYGHRVRLATHSNFREFVLTAGLEFFPLGGDPKVLAGYMVKNKGFLPSGPSEVSIQRNQIKEIIYSLLPACKDPDIDSKIPFTADAIIANPPAYGHTHVAEALKVPLHIFFTMPWTPTSEFPHPLSHVKQSAGYRLSYQIVDSMVWLGIRDMINDLRKKKLRLRPVTYLSGSQGSDSDVPYGYIWSPHLVPKPKDWGPKIDVVGFCFLDLASNYEPPESLLKWLEAGQKPIYIGFGSLPLQEPEKMTQTIVEALEQTGQRGIINKGWGGLGNLAEPKDFIYPLDNCPHDWLFLQCKAVVHHGGAGTTAAGLKAACPTTIVPFFGDQPFWGERVHARGVGPPPIPVDEFSLTKLVEAIHFMLDPKVKERAVELAKDMENEDGVAGAVKAFFKHLPPKKPEPEPEPSPEPSSIFSFNMEPEEEVCPINAGEDTTARVFPCLFCSRKFYSSQALGGHQNAHKKERHAARKAKRASEIFPPPPFPMMFAPSHHLGLLHPSLYITAHAATLPCPPTRQFSDRFGSNNAARFDNVLFNGSSRYRQYDQEDEQSFLNWQRSMRFNGFNEGGSNQYLSRVNGNPNMGIRNDKDQKLDLTLHL</sequence>
<evidence type="ECO:0000313" key="2">
    <source>
        <dbReference type="Proteomes" id="UP000309997"/>
    </source>
</evidence>
<gene>
    <name evidence="1" type="ORF">D5086_027034</name>
</gene>
<organism evidence="1 2">
    <name type="scientific">Populus alba</name>
    <name type="common">White poplar</name>
    <dbReference type="NCBI Taxonomy" id="43335"/>
    <lineage>
        <taxon>Eukaryota</taxon>
        <taxon>Viridiplantae</taxon>
        <taxon>Streptophyta</taxon>
        <taxon>Embryophyta</taxon>
        <taxon>Tracheophyta</taxon>
        <taxon>Spermatophyta</taxon>
        <taxon>Magnoliopsida</taxon>
        <taxon>eudicotyledons</taxon>
        <taxon>Gunneridae</taxon>
        <taxon>Pentapetalae</taxon>
        <taxon>rosids</taxon>
        <taxon>fabids</taxon>
        <taxon>Malpighiales</taxon>
        <taxon>Salicaceae</taxon>
        <taxon>Saliceae</taxon>
        <taxon>Populus</taxon>
    </lineage>
</organism>
<protein>
    <submittedName>
        <fullName evidence="1">Uncharacterized protein</fullName>
    </submittedName>
</protein>
<name>A0ACC4B453_POPAL</name>
<keyword evidence="2" id="KW-1185">Reference proteome</keyword>
<dbReference type="Proteomes" id="UP000309997">
    <property type="component" value="Unassembled WGS sequence"/>
</dbReference>
<evidence type="ECO:0000313" key="1">
    <source>
        <dbReference type="EMBL" id="KAL3573130.1"/>
    </source>
</evidence>